<dbReference type="AlphaFoldDB" id="A0A1I4PGU8"/>
<name>A0A1I4PGU8_9PROT</name>
<feature type="domain" description="Surface-adhesin protein E-like" evidence="2">
    <location>
        <begin position="27"/>
        <end position="97"/>
    </location>
</feature>
<dbReference type="Proteomes" id="UP000199561">
    <property type="component" value="Unassembled WGS sequence"/>
</dbReference>
<protein>
    <recommendedName>
        <fullName evidence="2">Surface-adhesin protein E-like domain-containing protein</fullName>
    </recommendedName>
</protein>
<keyword evidence="1" id="KW-0732">Signal</keyword>
<sequence length="106" mass="12515">MTHYLIKKLLFTLFVVFISNNSAVAEWNYVGETEVSTVFIDSATISKKGNMSKMWVMFDYKREQGSPEFKFLSRRDQFEFDCDEKLVRTLFVFVHSGKSSLFYRKP</sequence>
<accession>A0A1I4PGU8</accession>
<dbReference type="InterPro" id="IPR031939">
    <property type="entry name" value="Adhesin_E-like"/>
</dbReference>
<evidence type="ECO:0000256" key="1">
    <source>
        <dbReference type="SAM" id="SignalP"/>
    </source>
</evidence>
<feature type="chain" id="PRO_5011773652" description="Surface-adhesin protein E-like domain-containing protein" evidence="1">
    <location>
        <begin position="26"/>
        <end position="106"/>
    </location>
</feature>
<feature type="signal peptide" evidence="1">
    <location>
        <begin position="1"/>
        <end position="25"/>
    </location>
</feature>
<proteinExistence type="predicted"/>
<organism evidence="3 4">
    <name type="scientific">Nitrosomonas nitrosa</name>
    <dbReference type="NCBI Taxonomy" id="52442"/>
    <lineage>
        <taxon>Bacteria</taxon>
        <taxon>Pseudomonadati</taxon>
        <taxon>Pseudomonadota</taxon>
        <taxon>Betaproteobacteria</taxon>
        <taxon>Nitrosomonadales</taxon>
        <taxon>Nitrosomonadaceae</taxon>
        <taxon>Nitrosomonas</taxon>
    </lineage>
</organism>
<dbReference type="RefSeq" id="WP_090668067.1">
    <property type="nucleotide sequence ID" value="NZ_FOUF01000011.1"/>
</dbReference>
<evidence type="ECO:0000313" key="3">
    <source>
        <dbReference type="EMBL" id="SFM26805.1"/>
    </source>
</evidence>
<dbReference type="EMBL" id="FOUF01000011">
    <property type="protein sequence ID" value="SFM26805.1"/>
    <property type="molecule type" value="Genomic_DNA"/>
</dbReference>
<keyword evidence="4" id="KW-1185">Reference proteome</keyword>
<gene>
    <name evidence="3" type="ORF">SAMN05421880_11111</name>
</gene>
<evidence type="ECO:0000259" key="2">
    <source>
        <dbReference type="Pfam" id="PF16747"/>
    </source>
</evidence>
<evidence type="ECO:0000313" key="4">
    <source>
        <dbReference type="Proteomes" id="UP000199561"/>
    </source>
</evidence>
<reference evidence="3 4" key="1">
    <citation type="submission" date="2016-10" db="EMBL/GenBank/DDBJ databases">
        <authorList>
            <person name="de Groot N.N."/>
        </authorList>
    </citation>
    <scope>NUCLEOTIDE SEQUENCE [LARGE SCALE GENOMIC DNA]</scope>
    <source>
        <strain evidence="3 4">Nm146</strain>
    </source>
</reference>
<dbReference type="Pfam" id="PF16747">
    <property type="entry name" value="Adhesin_E"/>
    <property type="match status" value="1"/>
</dbReference>
<dbReference type="OrthoDB" id="8536864at2"/>